<gene>
    <name evidence="3" type="ORF">FZW98_14515</name>
</gene>
<feature type="coiled-coil region" evidence="1">
    <location>
        <begin position="15"/>
        <end position="42"/>
    </location>
</feature>
<protein>
    <recommendedName>
        <fullName evidence="5">Tetratricopeptide repeat protein</fullName>
    </recommendedName>
</protein>
<feature type="transmembrane region" description="Helical" evidence="2">
    <location>
        <begin position="134"/>
        <end position="154"/>
    </location>
</feature>
<keyword evidence="2" id="KW-0472">Membrane</keyword>
<organism evidence="3 4">
    <name type="scientific">Listeria monocytogenes</name>
    <dbReference type="NCBI Taxonomy" id="1639"/>
    <lineage>
        <taxon>Bacteria</taxon>
        <taxon>Bacillati</taxon>
        <taxon>Bacillota</taxon>
        <taxon>Bacilli</taxon>
        <taxon>Bacillales</taxon>
        <taxon>Listeriaceae</taxon>
        <taxon>Listeria</taxon>
    </lineage>
</organism>
<evidence type="ECO:0000313" key="4">
    <source>
        <dbReference type="Proteomes" id="UP000322220"/>
    </source>
</evidence>
<keyword evidence="2" id="KW-0812">Transmembrane</keyword>
<evidence type="ECO:0008006" key="5">
    <source>
        <dbReference type="Google" id="ProtNLM"/>
    </source>
</evidence>
<keyword evidence="2" id="KW-1133">Transmembrane helix</keyword>
<dbReference type="RefSeq" id="WP_149058245.1">
    <property type="nucleotide sequence ID" value="NZ_VTHT01000009.1"/>
</dbReference>
<name>A0AB74N8J0_LISMN</name>
<comment type="caution">
    <text evidence="3">The sequence shown here is derived from an EMBL/GenBank/DDBJ whole genome shotgun (WGS) entry which is preliminary data.</text>
</comment>
<dbReference type="AlphaFoldDB" id="A0AB74N8J0"/>
<evidence type="ECO:0000256" key="2">
    <source>
        <dbReference type="SAM" id="Phobius"/>
    </source>
</evidence>
<accession>A0AB74N8J0</accession>
<evidence type="ECO:0000256" key="1">
    <source>
        <dbReference type="SAM" id="Coils"/>
    </source>
</evidence>
<dbReference type="EMBL" id="VTIK01000010">
    <property type="protein sequence ID" value="TYU49451.1"/>
    <property type="molecule type" value="Genomic_DNA"/>
</dbReference>
<evidence type="ECO:0000313" key="3">
    <source>
        <dbReference type="EMBL" id="TYU49451.1"/>
    </source>
</evidence>
<dbReference type="Proteomes" id="UP000322220">
    <property type="component" value="Unassembled WGS sequence"/>
</dbReference>
<proteinExistence type="predicted"/>
<reference evidence="3 4" key="1">
    <citation type="submission" date="2019-08" db="EMBL/GenBank/DDBJ databases">
        <title>Soil Listeria distribution.</title>
        <authorList>
            <person name="Liao J."/>
        </authorList>
    </citation>
    <scope>NUCLEOTIDE SEQUENCE [LARGE SCALE GENOMIC DNA]</scope>
    <source>
        <strain evidence="3 4">IN-RH-2-BL1</strain>
    </source>
</reference>
<keyword evidence="1" id="KW-0175">Coiled coil</keyword>
<sequence>MLEVIFHNGRDLDIQEGLRLEYEQAQKLCERKNEELLAREQERVCDYQLVSQDNVVYESKLQFPYEFFDFHEILVQEVGGQEGAEEFIAWFENQTNFKKPKLIKREKNKEAKKGKVRKERSNRIRNTPHLKVRLGLFFMAMCLLAAGIGLFFAFSGADQEQTLSDLMKQGEYVQAAKAYPSEQTNIYEELLDKAMTGEASDKKSFREYSKIYPTDTTAFDKAVLEGNYQEVIAAYEANPAVIEKDEERYAIVGYAYLKDKNVSAAKKIAEKTENLDLEKRIAHYEQLTLSITNREKKIQDLQKDPIKNEEAIKKEIDLLYKDKEALAKL</sequence>